<dbReference type="InterPro" id="IPR036890">
    <property type="entry name" value="HATPase_C_sf"/>
</dbReference>
<evidence type="ECO:0000313" key="3">
    <source>
        <dbReference type="Proteomes" id="UP000626554"/>
    </source>
</evidence>
<keyword evidence="3" id="KW-1185">Reference proteome</keyword>
<evidence type="ECO:0000313" key="2">
    <source>
        <dbReference type="EMBL" id="NVO84282.1"/>
    </source>
</evidence>
<comment type="caution">
    <text evidence="2">The sequence shown here is derived from an EMBL/GenBank/DDBJ whole genome shotgun (WGS) entry which is preliminary data.</text>
</comment>
<proteinExistence type="predicted"/>
<dbReference type="Proteomes" id="UP000626554">
    <property type="component" value="Unassembled WGS sequence"/>
</dbReference>
<reference evidence="2 3" key="1">
    <citation type="submission" date="2020-05" db="EMBL/GenBank/DDBJ databases">
        <title>Hymenobacter terrestris sp. nov. and Hymenobacter lapidiphilus sp. nov., isolated from regoliths in Antarctica.</title>
        <authorList>
            <person name="Sedlacek I."/>
            <person name="Pantucek R."/>
            <person name="Zeman M."/>
            <person name="Holochova P."/>
            <person name="Kralova S."/>
            <person name="Stankova E."/>
            <person name="Sedo O."/>
            <person name="Micenkova L."/>
            <person name="Svec P."/>
            <person name="Gupta V."/>
            <person name="Sood U."/>
            <person name="Korpole U.S."/>
            <person name="Lal R."/>
        </authorList>
    </citation>
    <scope>NUCLEOTIDE SEQUENCE [LARGE SCALE GENOMIC DNA]</scope>
    <source>
        <strain evidence="2 3">P5252</strain>
    </source>
</reference>
<protein>
    <submittedName>
        <fullName evidence="2">DUF3883 domain-containing protein</fullName>
    </submittedName>
</protein>
<organism evidence="2 3">
    <name type="scientific">Hymenobacter terrestris</name>
    <dbReference type="NCBI Taxonomy" id="2748310"/>
    <lineage>
        <taxon>Bacteria</taxon>
        <taxon>Pseudomonadati</taxon>
        <taxon>Bacteroidota</taxon>
        <taxon>Cytophagia</taxon>
        <taxon>Cytophagales</taxon>
        <taxon>Hymenobacteraceae</taxon>
        <taxon>Hymenobacter</taxon>
    </lineage>
</organism>
<name>A0ABX2Q3E5_9BACT</name>
<gene>
    <name evidence="2" type="ORF">HW556_05260</name>
</gene>
<dbReference type="NCBIfam" id="NF047352">
    <property type="entry name" value="P_loop_sacsin"/>
    <property type="match status" value="1"/>
</dbReference>
<dbReference type="RefSeq" id="WP_176898647.1">
    <property type="nucleotide sequence ID" value="NZ_JABKAV010000009.1"/>
</dbReference>
<dbReference type="SUPFAM" id="SSF55874">
    <property type="entry name" value="ATPase domain of HSP90 chaperone/DNA topoisomerase II/histidine kinase"/>
    <property type="match status" value="1"/>
</dbReference>
<keyword evidence="1" id="KW-0175">Coiled coil</keyword>
<feature type="coiled-coil region" evidence="1">
    <location>
        <begin position="866"/>
        <end position="925"/>
    </location>
</feature>
<evidence type="ECO:0000256" key="1">
    <source>
        <dbReference type="SAM" id="Coils"/>
    </source>
</evidence>
<sequence>MSNVLIQVDERIALEEEAKRQSGRKDMKQHADKLIKGFKELDKTAAQRGVWELTQNACDLTESGRITVDFQEGKFSFSHNGDAFTVDTLLSLIKQVSSKDSTGEESGEEKRKKIGRFGTGFITTHSYGRTLLVSGSLKLAPSNYVALDEFCIDRTDGRSEDLLLKIEHQQNEVYSKVRESVGVTTPRELTTLAYVPASDTERNNISQALASVKLSMPYVMALNGGLKEATVIDEQGNSTHYRKGEAHEWQGLWRLPIEFNDTTQLLHCLCPPDSELQIVLPLSEHLDAHEWPKDLARLFLYFPLIGSDKWGCNFLVHSSAFAPTNERDGLHLTLENDQARDEALLNRKELTRASELIFDFLERMAEQVKQPLRLARVRFDAVESLEDDDFRKDLQKQWVDKFRELPLVETSVGRRKPMECFFLKQDLLLDEEVIPAIQTVAEKLWGGLLPLANLADEWDAVLMEWHDITIQRIGSKELAEAIAKSGELQRFEPDVLRQVYVYWLKRGQQQLFDAHTLLPDRLLHFKSRADLQRGLNLDSAFIEVLELVLPAKMGGLVEDDFELGLGLTPYNRHELAANVTEQGRLLIDQGVSKVPDDVRKGLLRLCSIFPNETATVTNSLRWRLMPELNAFYGEIYQPHIIANVADDEVRYEETPLRLLVKLVLLDFKANYESDAAWKVTALPQLLTLLDLVSSSADLRSEVLMTAAVFPNQLGELCLSSGLSREQGFSPSAANEEINAEQLKDWYREGMGTDCRKGLLDQRFDLVGARMGLAVEDGAGVAGRLETKLAEQLIEKIESHPKQRLIVEIINKMTAEKGWEDYFSRINAKKADVMLAKISDPTVKDNLFGIISLKKDQIALLGQLAQSDNLGDLLDQAEKLLQKEKDQAFSFAFKKLIGVGIENLIRKNLKDQVQGLEVLIEEQQNGQDIVLRLNGEVIYQIEVKSRWDSKYSVTMSYRQLSEAIQHPDRYALCSVDLVDYKLDEPAKRHQVEDIAQIQDRIRFVTSIGHQIHPLVEGLKAVEADENAVRLADEYRVIIPQRAIAKGRELKEFIAYMMELINQ</sequence>
<dbReference type="EMBL" id="JABKAV010000009">
    <property type="protein sequence ID" value="NVO84282.1"/>
    <property type="molecule type" value="Genomic_DNA"/>
</dbReference>
<accession>A0ABX2Q3E5</accession>